<reference evidence="2 3" key="1">
    <citation type="journal article" date="2009" name="PLoS Genet.">
        <title>Genomic analysis of the basal lineage fungus Rhizopus oryzae reveals a whole-genome duplication.</title>
        <authorList>
            <person name="Ma L.-J."/>
            <person name="Ibrahim A.S."/>
            <person name="Skory C."/>
            <person name="Grabherr M.G."/>
            <person name="Burger G."/>
            <person name="Butler M."/>
            <person name="Elias M."/>
            <person name="Idnurm A."/>
            <person name="Lang B.F."/>
            <person name="Sone T."/>
            <person name="Abe A."/>
            <person name="Calvo S.E."/>
            <person name="Corrochano L.M."/>
            <person name="Engels R."/>
            <person name="Fu J."/>
            <person name="Hansberg W."/>
            <person name="Kim J.-M."/>
            <person name="Kodira C.D."/>
            <person name="Koehrsen M.J."/>
            <person name="Liu B."/>
            <person name="Miranda-Saavedra D."/>
            <person name="O'Leary S."/>
            <person name="Ortiz-Castellanos L."/>
            <person name="Poulter R."/>
            <person name="Rodriguez-Romero J."/>
            <person name="Ruiz-Herrera J."/>
            <person name="Shen Y.-Q."/>
            <person name="Zeng Q."/>
            <person name="Galagan J."/>
            <person name="Birren B.W."/>
            <person name="Cuomo C.A."/>
            <person name="Wickes B.L."/>
        </authorList>
    </citation>
    <scope>NUCLEOTIDE SEQUENCE [LARGE SCALE GENOMIC DNA]</scope>
    <source>
        <strain evidence="3">RA 99-880 / ATCC MYA-4621 / FGSC 9543 / NRRL 43880</strain>
    </source>
</reference>
<dbReference type="OrthoDB" id="6513042at2759"/>
<evidence type="ECO:0000313" key="3">
    <source>
        <dbReference type="Proteomes" id="UP000009138"/>
    </source>
</evidence>
<dbReference type="eggNOG" id="KOG0988">
    <property type="taxonomic scope" value="Eukaryota"/>
</dbReference>
<dbReference type="RefSeq" id="XP_067521735.1">
    <property type="nucleotide sequence ID" value="XM_067665634.1"/>
</dbReference>
<dbReference type="VEuPathDB" id="FungiDB:RO3G_11050"/>
<feature type="domain" description="RDRP C-terminal head" evidence="1">
    <location>
        <begin position="3"/>
        <end position="135"/>
    </location>
</feature>
<name>I1CD09_RHIO9</name>
<dbReference type="InterPro" id="IPR007855">
    <property type="entry name" value="RDRP"/>
</dbReference>
<proteinExistence type="predicted"/>
<accession>I1CD09</accession>
<dbReference type="EMBL" id="CH476739">
    <property type="protein sequence ID" value="EIE86339.1"/>
    <property type="molecule type" value="Genomic_DNA"/>
</dbReference>
<keyword evidence="3" id="KW-1185">Reference proteome</keyword>
<dbReference type="InParanoid" id="I1CD09"/>
<dbReference type="InterPro" id="IPR058752">
    <property type="entry name" value="RDRP_C_head"/>
</dbReference>
<gene>
    <name evidence="2" type="ORF">RO3G_11050</name>
</gene>
<dbReference type="GO" id="GO:0030422">
    <property type="term" value="P:siRNA processing"/>
    <property type="evidence" value="ECO:0007669"/>
    <property type="project" value="TreeGrafter"/>
</dbReference>
<organism evidence="2 3">
    <name type="scientific">Rhizopus delemar (strain RA 99-880 / ATCC MYA-4621 / FGSC 9543 / NRRL 43880)</name>
    <name type="common">Mucormycosis agent</name>
    <name type="synonym">Rhizopus arrhizus var. delemar</name>
    <dbReference type="NCBI Taxonomy" id="246409"/>
    <lineage>
        <taxon>Eukaryota</taxon>
        <taxon>Fungi</taxon>
        <taxon>Fungi incertae sedis</taxon>
        <taxon>Mucoromycota</taxon>
        <taxon>Mucoromycotina</taxon>
        <taxon>Mucoromycetes</taxon>
        <taxon>Mucorales</taxon>
        <taxon>Mucorineae</taxon>
        <taxon>Rhizopodaceae</taxon>
        <taxon>Rhizopus</taxon>
    </lineage>
</organism>
<dbReference type="PANTHER" id="PTHR23079">
    <property type="entry name" value="RNA-DEPENDENT RNA POLYMERASE"/>
    <property type="match status" value="1"/>
</dbReference>
<dbReference type="GO" id="GO:0003968">
    <property type="term" value="F:RNA-directed RNA polymerase activity"/>
    <property type="evidence" value="ECO:0007669"/>
    <property type="project" value="InterPro"/>
</dbReference>
<dbReference type="Pfam" id="PF26253">
    <property type="entry name" value="RdRP_head"/>
    <property type="match status" value="1"/>
</dbReference>
<protein>
    <recommendedName>
        <fullName evidence="1">RDRP C-terminal head domain-containing protein</fullName>
    </recommendedName>
</protein>
<dbReference type="PANTHER" id="PTHR23079:SF55">
    <property type="entry name" value="RNA-DIRECTED RNA POLYMERASE"/>
    <property type="match status" value="1"/>
</dbReference>
<dbReference type="STRING" id="246409.I1CD09"/>
<dbReference type="OMA" id="KEIPYAS"/>
<evidence type="ECO:0000313" key="2">
    <source>
        <dbReference type="EMBL" id="EIE86339.1"/>
    </source>
</evidence>
<dbReference type="Proteomes" id="UP000009138">
    <property type="component" value="Unassembled WGS sequence"/>
</dbReference>
<evidence type="ECO:0000259" key="1">
    <source>
        <dbReference type="Pfam" id="PF26253"/>
    </source>
</evidence>
<dbReference type="AlphaFoldDB" id="I1CD09"/>
<sequence>MVSYINKARELRDHYDVKLAALINHHGVKTETELLTGYVVKWEKKGKGKTVYKQDDNMLKSVRQLKNEWVDEFEREFIGKHKQIDLSKRNEIYAKAAAWYYVTYHPDERKKYGLEYFSFPWTIYKYLCHIKQNSDGLLNALEKCVANLKI</sequence>
<dbReference type="GeneID" id="93618015"/>
<dbReference type="GO" id="GO:0031380">
    <property type="term" value="C:nuclear RNA-directed RNA polymerase complex"/>
    <property type="evidence" value="ECO:0007669"/>
    <property type="project" value="TreeGrafter"/>
</dbReference>